<gene>
    <name evidence="5" type="ORF">AB0E61_27265</name>
</gene>
<evidence type="ECO:0000313" key="5">
    <source>
        <dbReference type="EMBL" id="MEU3713784.1"/>
    </source>
</evidence>
<proteinExistence type="inferred from homology"/>
<evidence type="ECO:0000256" key="2">
    <source>
        <dbReference type="SAM" id="MobiDB-lite"/>
    </source>
</evidence>
<organism evidence="5 6">
    <name type="scientific">Streptomyces catenulae</name>
    <dbReference type="NCBI Taxonomy" id="66875"/>
    <lineage>
        <taxon>Bacteria</taxon>
        <taxon>Bacillati</taxon>
        <taxon>Actinomycetota</taxon>
        <taxon>Actinomycetes</taxon>
        <taxon>Kitasatosporales</taxon>
        <taxon>Streptomycetaceae</taxon>
        <taxon>Streptomyces</taxon>
    </lineage>
</organism>
<feature type="compositionally biased region" description="Low complexity" evidence="2">
    <location>
        <begin position="29"/>
        <end position="48"/>
    </location>
</feature>
<dbReference type="Pfam" id="PF01510">
    <property type="entry name" value="Amidase_2"/>
    <property type="match status" value="1"/>
</dbReference>
<dbReference type="InterPro" id="IPR006619">
    <property type="entry name" value="PGRP_domain_met/bac"/>
</dbReference>
<dbReference type="PANTHER" id="PTHR11022:SF41">
    <property type="entry name" value="PEPTIDOGLYCAN-RECOGNITION PROTEIN LC-RELATED"/>
    <property type="match status" value="1"/>
</dbReference>
<dbReference type="Proteomes" id="UP001550853">
    <property type="component" value="Unassembled WGS sequence"/>
</dbReference>
<keyword evidence="6" id="KW-1185">Reference proteome</keyword>
<reference evidence="5 6" key="1">
    <citation type="submission" date="2024-06" db="EMBL/GenBank/DDBJ databases">
        <title>The Natural Products Discovery Center: Release of the First 8490 Sequenced Strains for Exploring Actinobacteria Biosynthetic Diversity.</title>
        <authorList>
            <person name="Kalkreuter E."/>
            <person name="Kautsar S.A."/>
            <person name="Yang D."/>
            <person name="Bader C.D."/>
            <person name="Teijaro C.N."/>
            <person name="Fluegel L."/>
            <person name="Davis C.M."/>
            <person name="Simpson J.R."/>
            <person name="Lauterbach L."/>
            <person name="Steele A.D."/>
            <person name="Gui C."/>
            <person name="Meng S."/>
            <person name="Li G."/>
            <person name="Viehrig K."/>
            <person name="Ye F."/>
            <person name="Su P."/>
            <person name="Kiefer A.F."/>
            <person name="Nichols A."/>
            <person name="Cepeda A.J."/>
            <person name="Yan W."/>
            <person name="Fan B."/>
            <person name="Jiang Y."/>
            <person name="Adhikari A."/>
            <person name="Zheng C.-J."/>
            <person name="Schuster L."/>
            <person name="Cowan T.M."/>
            <person name="Smanski M.J."/>
            <person name="Chevrette M.G."/>
            <person name="De Carvalho L.P.S."/>
            <person name="Shen B."/>
        </authorList>
    </citation>
    <scope>NUCLEOTIDE SEQUENCE [LARGE SCALE GENOMIC DNA]</scope>
    <source>
        <strain evidence="5 6">NPDC033039</strain>
    </source>
</reference>
<protein>
    <submittedName>
        <fullName evidence="5">N-acetylmuramoyl-L-alanine amidase</fullName>
        <ecNumber evidence="5">3.5.1.28</ecNumber>
    </submittedName>
</protein>
<dbReference type="SMART" id="SM00701">
    <property type="entry name" value="PGRP"/>
    <property type="match status" value="1"/>
</dbReference>
<dbReference type="Gene3D" id="3.40.80.10">
    <property type="entry name" value="Peptidoglycan recognition protein-like"/>
    <property type="match status" value="1"/>
</dbReference>
<dbReference type="InterPro" id="IPR015510">
    <property type="entry name" value="PGRP"/>
</dbReference>
<dbReference type="InterPro" id="IPR006311">
    <property type="entry name" value="TAT_signal"/>
</dbReference>
<dbReference type="PANTHER" id="PTHR11022">
    <property type="entry name" value="PEPTIDOGLYCAN RECOGNITION PROTEIN"/>
    <property type="match status" value="1"/>
</dbReference>
<feature type="signal peptide" evidence="3">
    <location>
        <begin position="1"/>
        <end position="26"/>
    </location>
</feature>
<keyword evidence="5" id="KW-0378">Hydrolase</keyword>
<evidence type="ECO:0000313" key="6">
    <source>
        <dbReference type="Proteomes" id="UP001550853"/>
    </source>
</evidence>
<accession>A0ABV2Z700</accession>
<evidence type="ECO:0000259" key="4">
    <source>
        <dbReference type="SMART" id="SM00701"/>
    </source>
</evidence>
<dbReference type="InterPro" id="IPR036505">
    <property type="entry name" value="Amidase/PGRP_sf"/>
</dbReference>
<name>A0ABV2Z700_9ACTN</name>
<evidence type="ECO:0000256" key="3">
    <source>
        <dbReference type="SAM" id="SignalP"/>
    </source>
</evidence>
<dbReference type="InterPro" id="IPR002502">
    <property type="entry name" value="Amidase_domain"/>
</dbReference>
<comment type="caution">
    <text evidence="5">The sequence shown here is derived from an EMBL/GenBank/DDBJ whole genome shotgun (WGS) entry which is preliminary data.</text>
</comment>
<dbReference type="GO" id="GO:0008745">
    <property type="term" value="F:N-acetylmuramoyl-L-alanine amidase activity"/>
    <property type="evidence" value="ECO:0007669"/>
    <property type="project" value="UniProtKB-EC"/>
</dbReference>
<dbReference type="EMBL" id="JBEZVI010000030">
    <property type="protein sequence ID" value="MEU3713784.1"/>
    <property type="molecule type" value="Genomic_DNA"/>
</dbReference>
<dbReference type="EC" id="3.5.1.28" evidence="5"/>
<dbReference type="RefSeq" id="WP_245654917.1">
    <property type="nucleotide sequence ID" value="NZ_JBEZVI010000030.1"/>
</dbReference>
<dbReference type="PROSITE" id="PS51257">
    <property type="entry name" value="PROKAR_LIPOPROTEIN"/>
    <property type="match status" value="1"/>
</dbReference>
<comment type="similarity">
    <text evidence="1">Belongs to the N-acetylmuramoyl-L-alanine amidase 2 family.</text>
</comment>
<feature type="chain" id="PRO_5046475378" evidence="3">
    <location>
        <begin position="27"/>
        <end position="278"/>
    </location>
</feature>
<feature type="region of interest" description="Disordered" evidence="2">
    <location>
        <begin position="254"/>
        <end position="278"/>
    </location>
</feature>
<dbReference type="SUPFAM" id="SSF55846">
    <property type="entry name" value="N-acetylmuramoyl-L-alanine amidase-like"/>
    <property type="match status" value="1"/>
</dbReference>
<keyword evidence="3" id="KW-0732">Signal</keyword>
<dbReference type="CDD" id="cd06583">
    <property type="entry name" value="PGRP"/>
    <property type="match status" value="1"/>
</dbReference>
<evidence type="ECO:0000256" key="1">
    <source>
        <dbReference type="ARBA" id="ARBA00007553"/>
    </source>
</evidence>
<sequence>MAIDRRTLLRGTGRAAALGAAGSALAAGGCAGPAGAPTAPTRPGARRLAVPRPPIVPRTAWQTGAQAPRDPAAPGAGAVKAVFLHHTGNANDYTRADVPDLIRAVHDAHVTDRHWDDIGYNFLVDRTGTLYEGRTGSIAGPEVGAHTEGFNLDTVGIAAIGHFGDGTDVPAPLLNAVARLAAWKLGLYGVPADGHAVLYSSNDGSRFPAGTRCVFATISGHRDGCLTHCPGSALYARLPQIRARALRLQRRGASAASARAGAPVAARREEGSGPPGRR</sequence>
<feature type="region of interest" description="Disordered" evidence="2">
    <location>
        <begin position="29"/>
        <end position="52"/>
    </location>
</feature>
<feature type="compositionally biased region" description="Low complexity" evidence="2">
    <location>
        <begin position="254"/>
        <end position="265"/>
    </location>
</feature>
<feature type="domain" description="Peptidoglycan recognition protein family" evidence="4">
    <location>
        <begin position="53"/>
        <end position="203"/>
    </location>
</feature>
<dbReference type="PROSITE" id="PS51318">
    <property type="entry name" value="TAT"/>
    <property type="match status" value="1"/>
</dbReference>